<dbReference type="SUPFAM" id="SSF103481">
    <property type="entry name" value="Multidrug resistance efflux transporter EmrE"/>
    <property type="match status" value="1"/>
</dbReference>
<dbReference type="InterPro" id="IPR037185">
    <property type="entry name" value="EmrE-like"/>
</dbReference>
<protein>
    <recommendedName>
        <fullName evidence="5">Transmembrane protein 42</fullName>
    </recommendedName>
</protein>
<feature type="transmembrane region" description="Helical" evidence="2">
    <location>
        <begin position="113"/>
        <end position="133"/>
    </location>
</feature>
<dbReference type="InterPro" id="IPR039632">
    <property type="entry name" value="TMEM42"/>
</dbReference>
<evidence type="ECO:0000256" key="1">
    <source>
        <dbReference type="SAM" id="MobiDB-lite"/>
    </source>
</evidence>
<dbReference type="Proteomes" id="UP000664534">
    <property type="component" value="Unassembled WGS sequence"/>
</dbReference>
<name>A0A8H3F4S3_9LECA</name>
<feature type="region of interest" description="Disordered" evidence="1">
    <location>
        <begin position="165"/>
        <end position="220"/>
    </location>
</feature>
<accession>A0A8H3F4S3</accession>
<organism evidence="3 4">
    <name type="scientific">Imshaugia aleurites</name>
    <dbReference type="NCBI Taxonomy" id="172621"/>
    <lineage>
        <taxon>Eukaryota</taxon>
        <taxon>Fungi</taxon>
        <taxon>Dikarya</taxon>
        <taxon>Ascomycota</taxon>
        <taxon>Pezizomycotina</taxon>
        <taxon>Lecanoromycetes</taxon>
        <taxon>OSLEUM clade</taxon>
        <taxon>Lecanoromycetidae</taxon>
        <taxon>Lecanorales</taxon>
        <taxon>Lecanorineae</taxon>
        <taxon>Parmeliaceae</taxon>
        <taxon>Imshaugia</taxon>
    </lineage>
</organism>
<feature type="transmembrane region" description="Helical" evidence="2">
    <location>
        <begin position="139"/>
        <end position="156"/>
    </location>
</feature>
<feature type="transmembrane region" description="Helical" evidence="2">
    <location>
        <begin position="79"/>
        <end position="101"/>
    </location>
</feature>
<comment type="caution">
    <text evidence="3">The sequence shown here is derived from an EMBL/GenBank/DDBJ whole genome shotgun (WGS) entry which is preliminary data.</text>
</comment>
<feature type="compositionally biased region" description="Basic and acidic residues" evidence="1">
    <location>
        <begin position="165"/>
        <end position="193"/>
    </location>
</feature>
<sequence length="220" mass="23605">METEAEPLMPEALPQPQPQPSKSTTIGKLPWIPLAAASGACAAFNGVFAKLTTTELTSSWASGIATAFGLSATNRFVEILIRVFFFSLNLAFNALMWALFTSALTRASSTTRVSIINTSANFMLTAFSGWMVFGEKLPGLWWVGAAGLVVGNVVIGRRDEEGDFTFKGKVGEEGGRGEQEGEEQRREGYRDREGEEDVDGGGGEGAISDGVELDEAKIKR</sequence>
<dbReference type="EMBL" id="CAJPDT010000019">
    <property type="protein sequence ID" value="CAF9917959.1"/>
    <property type="molecule type" value="Genomic_DNA"/>
</dbReference>
<keyword evidence="2" id="KW-1133">Transmembrane helix</keyword>
<evidence type="ECO:0000256" key="2">
    <source>
        <dbReference type="SAM" id="Phobius"/>
    </source>
</evidence>
<keyword evidence="4" id="KW-1185">Reference proteome</keyword>
<keyword evidence="2" id="KW-0812">Transmembrane</keyword>
<feature type="region of interest" description="Disordered" evidence="1">
    <location>
        <begin position="1"/>
        <end position="23"/>
    </location>
</feature>
<dbReference type="OrthoDB" id="5854584at2759"/>
<reference evidence="3" key="1">
    <citation type="submission" date="2021-03" db="EMBL/GenBank/DDBJ databases">
        <authorList>
            <person name="Tagirdzhanova G."/>
        </authorList>
    </citation>
    <scope>NUCLEOTIDE SEQUENCE</scope>
</reference>
<keyword evidence="2" id="KW-0472">Membrane</keyword>
<evidence type="ECO:0000313" key="4">
    <source>
        <dbReference type="Proteomes" id="UP000664534"/>
    </source>
</evidence>
<dbReference type="PANTHER" id="PTHR31965:SF1">
    <property type="entry name" value="TRANSMEMBRANE PROTEIN 42"/>
    <property type="match status" value="1"/>
</dbReference>
<evidence type="ECO:0008006" key="5">
    <source>
        <dbReference type="Google" id="ProtNLM"/>
    </source>
</evidence>
<gene>
    <name evidence="3" type="ORF">IMSHALPRED_003793</name>
</gene>
<dbReference type="PANTHER" id="PTHR31965">
    <property type="entry name" value="TRANSMEMBRANE PROTEIN 42"/>
    <property type="match status" value="1"/>
</dbReference>
<dbReference type="AlphaFoldDB" id="A0A8H3F4S3"/>
<evidence type="ECO:0000313" key="3">
    <source>
        <dbReference type="EMBL" id="CAF9917959.1"/>
    </source>
</evidence>
<proteinExistence type="predicted"/>